<evidence type="ECO:0000256" key="1">
    <source>
        <dbReference type="SAM" id="MobiDB-lite"/>
    </source>
</evidence>
<feature type="compositionally biased region" description="Basic and acidic residues" evidence="1">
    <location>
        <begin position="128"/>
        <end position="145"/>
    </location>
</feature>
<comment type="caution">
    <text evidence="2">The sequence shown here is derived from an EMBL/GenBank/DDBJ whole genome shotgun (WGS) entry which is preliminary data.</text>
</comment>
<dbReference type="Proteomes" id="UP000269134">
    <property type="component" value="Unassembled WGS sequence"/>
</dbReference>
<feature type="region of interest" description="Disordered" evidence="1">
    <location>
        <begin position="119"/>
        <end position="145"/>
    </location>
</feature>
<reference evidence="2 3" key="1">
    <citation type="submission" date="2018-10" db="EMBL/GenBank/DDBJ databases">
        <title>Pseudomonas sp. GL14 genome.</title>
        <authorList>
            <person name="Peng J."/>
            <person name="Liu Z.-P."/>
        </authorList>
    </citation>
    <scope>NUCLEOTIDE SEQUENCE [LARGE SCALE GENOMIC DNA]</scope>
    <source>
        <strain evidence="2 3">GL14</strain>
    </source>
</reference>
<proteinExistence type="predicted"/>
<gene>
    <name evidence="2" type="ORF">EA795_00950</name>
</gene>
<name>A0ABX9VA64_9GAMM</name>
<accession>A0ABX9VA64</accession>
<sequence>MTKINGVCALRGSPDLEKVELDLRCVLQTISGKLDWLPIANGTNPVPATMPARIAAGMCCTPMVSPRAALAAGRLAACIPGAVRIGQLGAAEQLRQRIPYLVGGDGWPKVLRAPLIKRLGGSPGQRPTKREPQLRFDGVKPRHKP</sequence>
<protein>
    <submittedName>
        <fullName evidence="2">Uncharacterized protein</fullName>
    </submittedName>
</protein>
<dbReference type="EMBL" id="RFFL01000001">
    <property type="protein sequence ID" value="RMI03063.1"/>
    <property type="molecule type" value="Genomic_DNA"/>
</dbReference>
<organism evidence="2 3">
    <name type="scientific">Stutzerimonas nitrititolerans</name>
    <dbReference type="NCBI Taxonomy" id="2482751"/>
    <lineage>
        <taxon>Bacteria</taxon>
        <taxon>Pseudomonadati</taxon>
        <taxon>Pseudomonadota</taxon>
        <taxon>Gammaproteobacteria</taxon>
        <taxon>Pseudomonadales</taxon>
        <taxon>Pseudomonadaceae</taxon>
        <taxon>Stutzerimonas</taxon>
    </lineage>
</organism>
<evidence type="ECO:0000313" key="2">
    <source>
        <dbReference type="EMBL" id="RMI03063.1"/>
    </source>
</evidence>
<evidence type="ECO:0000313" key="3">
    <source>
        <dbReference type="Proteomes" id="UP000269134"/>
    </source>
</evidence>
<keyword evidence="3" id="KW-1185">Reference proteome</keyword>